<dbReference type="Proteomes" id="UP000243686">
    <property type="component" value="Unassembled WGS sequence"/>
</dbReference>
<organism evidence="1 2">
    <name type="scientific">Opisthorchis viverrini</name>
    <name type="common">Southeast Asian liver fluke</name>
    <dbReference type="NCBI Taxonomy" id="6198"/>
    <lineage>
        <taxon>Eukaryota</taxon>
        <taxon>Metazoa</taxon>
        <taxon>Spiralia</taxon>
        <taxon>Lophotrochozoa</taxon>
        <taxon>Platyhelminthes</taxon>
        <taxon>Trematoda</taxon>
        <taxon>Digenea</taxon>
        <taxon>Opisthorchiida</taxon>
        <taxon>Opisthorchiata</taxon>
        <taxon>Opisthorchiidae</taxon>
        <taxon>Opisthorchis</taxon>
    </lineage>
</organism>
<reference evidence="1 2" key="1">
    <citation type="submission" date="2015-03" db="EMBL/GenBank/DDBJ databases">
        <title>Draft genome of the nematode, Opisthorchis viverrini.</title>
        <authorList>
            <person name="Mitreva M."/>
        </authorList>
    </citation>
    <scope>NUCLEOTIDE SEQUENCE [LARGE SCALE GENOMIC DNA]</scope>
    <source>
        <strain evidence="1">Khon Kaen</strain>
    </source>
</reference>
<keyword evidence="2" id="KW-1185">Reference proteome</keyword>
<proteinExistence type="predicted"/>
<evidence type="ECO:0000313" key="2">
    <source>
        <dbReference type="Proteomes" id="UP000243686"/>
    </source>
</evidence>
<accession>A0A1S8X241</accession>
<sequence>MPKTSIIRMGYTDLVALGHSFDQLQQISGISRQRDLPVRTLG</sequence>
<evidence type="ECO:0000313" key="1">
    <source>
        <dbReference type="EMBL" id="OON20746.1"/>
    </source>
</evidence>
<gene>
    <name evidence="1" type="ORF">X801_03367</name>
</gene>
<protein>
    <submittedName>
        <fullName evidence="1">Uncharacterized protein</fullName>
    </submittedName>
</protein>
<name>A0A1S8X241_OPIVI</name>
<dbReference type="AlphaFoldDB" id="A0A1S8X241"/>
<dbReference type="EMBL" id="KV892468">
    <property type="protein sequence ID" value="OON20746.1"/>
    <property type="molecule type" value="Genomic_DNA"/>
</dbReference>